<accession>A0A497E6H3</accession>
<organism evidence="2 3">
    <name type="scientific">Aerophobetes bacterium</name>
    <dbReference type="NCBI Taxonomy" id="2030807"/>
    <lineage>
        <taxon>Bacteria</taxon>
        <taxon>Candidatus Aerophobota</taxon>
    </lineage>
</organism>
<protein>
    <recommendedName>
        <fullName evidence="1">DUF5615 domain-containing protein</fullName>
    </recommendedName>
</protein>
<evidence type="ECO:0000313" key="3">
    <source>
        <dbReference type="Proteomes" id="UP000279422"/>
    </source>
</evidence>
<dbReference type="AlphaFoldDB" id="A0A497E6H3"/>
<gene>
    <name evidence="2" type="ORF">DRJ00_04570</name>
</gene>
<dbReference type="EMBL" id="QMPZ01000053">
    <property type="protein sequence ID" value="RLE09269.1"/>
    <property type="molecule type" value="Genomic_DNA"/>
</dbReference>
<evidence type="ECO:0000259" key="1">
    <source>
        <dbReference type="Pfam" id="PF18480"/>
    </source>
</evidence>
<sequence length="120" mass="13955">MPKFVIDEDIPRSTGRILKQRGYDVRDIRDYGLRGAEDEEIYKFAQREKAVILTGDRGFANILRFPLGKHFGIVVAHFPKEMSTTEINHHFIESLQDLSEDDFKGNLIIIEPGKIRIRRK</sequence>
<reference evidence="2 3" key="1">
    <citation type="submission" date="2018-06" db="EMBL/GenBank/DDBJ databases">
        <title>Extensive metabolic versatility and redundancy in microbially diverse, dynamic hydrothermal sediments.</title>
        <authorList>
            <person name="Dombrowski N."/>
            <person name="Teske A."/>
            <person name="Baker B.J."/>
        </authorList>
    </citation>
    <scope>NUCLEOTIDE SEQUENCE [LARGE SCALE GENOMIC DNA]</scope>
    <source>
        <strain evidence="2">B47_G16</strain>
    </source>
</reference>
<feature type="domain" description="DUF5615" evidence="1">
    <location>
        <begin position="3"/>
        <end position="112"/>
    </location>
</feature>
<comment type="caution">
    <text evidence="2">The sequence shown here is derived from an EMBL/GenBank/DDBJ whole genome shotgun (WGS) entry which is preliminary data.</text>
</comment>
<dbReference type="Pfam" id="PF18480">
    <property type="entry name" value="DUF5615"/>
    <property type="match status" value="1"/>
</dbReference>
<name>A0A497E6H3_UNCAE</name>
<dbReference type="InterPro" id="IPR041049">
    <property type="entry name" value="DUF5615"/>
</dbReference>
<dbReference type="Proteomes" id="UP000279422">
    <property type="component" value="Unassembled WGS sequence"/>
</dbReference>
<evidence type="ECO:0000313" key="2">
    <source>
        <dbReference type="EMBL" id="RLE09269.1"/>
    </source>
</evidence>
<proteinExistence type="predicted"/>